<feature type="coiled-coil region" evidence="1">
    <location>
        <begin position="86"/>
        <end position="120"/>
    </location>
</feature>
<keyword evidence="4" id="KW-1185">Reference proteome</keyword>
<reference evidence="3" key="1">
    <citation type="journal article" date="2014" name="Int. J. Syst. Evol. Microbiol.">
        <title>Complete genome sequence of Corynebacterium casei LMG S-19264T (=DSM 44701T), isolated from a smear-ripened cheese.</title>
        <authorList>
            <consortium name="US DOE Joint Genome Institute (JGI-PGF)"/>
            <person name="Walter F."/>
            <person name="Albersmeier A."/>
            <person name="Kalinowski J."/>
            <person name="Ruckert C."/>
        </authorList>
    </citation>
    <scope>NUCLEOTIDE SEQUENCE</scope>
    <source>
        <strain evidence="3">CGMCC 4.5737</strain>
    </source>
</reference>
<evidence type="ECO:0000313" key="4">
    <source>
        <dbReference type="Proteomes" id="UP000637578"/>
    </source>
</evidence>
<accession>A0A8J3CF33</accession>
<comment type="caution">
    <text evidence="3">The sequence shown here is derived from an EMBL/GenBank/DDBJ whole genome shotgun (WGS) entry which is preliminary data.</text>
</comment>
<protein>
    <submittedName>
        <fullName evidence="3">Uncharacterized protein</fullName>
    </submittedName>
</protein>
<dbReference type="AlphaFoldDB" id="A0A8J3CF33"/>
<feature type="region of interest" description="Disordered" evidence="2">
    <location>
        <begin position="21"/>
        <end position="54"/>
    </location>
</feature>
<reference evidence="3" key="2">
    <citation type="submission" date="2020-09" db="EMBL/GenBank/DDBJ databases">
        <authorList>
            <person name="Sun Q."/>
            <person name="Zhou Y."/>
        </authorList>
    </citation>
    <scope>NUCLEOTIDE SEQUENCE</scope>
    <source>
        <strain evidence="3">CGMCC 4.5737</strain>
    </source>
</reference>
<evidence type="ECO:0000256" key="2">
    <source>
        <dbReference type="SAM" id="MobiDB-lite"/>
    </source>
</evidence>
<organism evidence="3 4">
    <name type="scientific">Longimycelium tulufanense</name>
    <dbReference type="NCBI Taxonomy" id="907463"/>
    <lineage>
        <taxon>Bacteria</taxon>
        <taxon>Bacillati</taxon>
        <taxon>Actinomycetota</taxon>
        <taxon>Actinomycetes</taxon>
        <taxon>Pseudonocardiales</taxon>
        <taxon>Pseudonocardiaceae</taxon>
        <taxon>Longimycelium</taxon>
    </lineage>
</organism>
<keyword evidence="1" id="KW-0175">Coiled coil</keyword>
<proteinExistence type="predicted"/>
<dbReference type="Gene3D" id="1.20.5.340">
    <property type="match status" value="1"/>
</dbReference>
<name>A0A8J3CF33_9PSEU</name>
<sequence length="148" mass="16831">MPDLRPTTHWPTPSVTIKKQLVPKRTSAPPGTLEQFWPANRDPETDLMSHDPPLTPTEQDLYNNIESLGRQVGAIRIDLTDVKRVQEQHGKKLDELSGDVRELQKDVRGLQKDVTGLKTTVRRLDNKVDQLGTEMSEMKGMLRELLAR</sequence>
<dbReference type="EMBL" id="BMMK01000013">
    <property type="protein sequence ID" value="GGM57353.1"/>
    <property type="molecule type" value="Genomic_DNA"/>
</dbReference>
<gene>
    <name evidence="3" type="ORF">GCM10012275_30550</name>
</gene>
<evidence type="ECO:0000313" key="3">
    <source>
        <dbReference type="EMBL" id="GGM57353.1"/>
    </source>
</evidence>
<evidence type="ECO:0000256" key="1">
    <source>
        <dbReference type="SAM" id="Coils"/>
    </source>
</evidence>
<dbReference type="Proteomes" id="UP000637578">
    <property type="component" value="Unassembled WGS sequence"/>
</dbReference>